<accession>A0A4R6B1Y5</accession>
<keyword evidence="2" id="KW-0732">Signal</keyword>
<keyword evidence="1" id="KW-1133">Transmembrane helix</keyword>
<feature type="chain" id="PRO_5020466285" evidence="2">
    <location>
        <begin position="20"/>
        <end position="246"/>
    </location>
</feature>
<protein>
    <submittedName>
        <fullName evidence="3">PEP-CTERM sorting domain-containing protein</fullName>
    </submittedName>
</protein>
<sequence length="246" mass="25312">MKIFTTAARAVAFAGVALTALTTAGSAGTITGGALLDDAGATQLETWLGFGDLDFTSVWYGTTGATAASFHAAADGAGPTISIYDMILTNGDRVKIGGYTTASWAGNTYKFDAAAFIFNLTTGEMQEQINGIYYGFYSIYAGVSYFPTFGGGHDIYGGAGTLGGNSAYTYSYTYDHTQGQIGYAGDTGAYAGDSGYSYYGHTVNALDVYTFAAAAPPTATIPLPATGLMLFGALGGIGALRLRHKA</sequence>
<dbReference type="RefSeq" id="WP_133341739.1">
    <property type="nucleotide sequence ID" value="NZ_SMZO01000007.1"/>
</dbReference>
<organism evidence="3 4">
    <name type="scientific">Meridianimarinicoccus aquatilis</name>
    <dbReference type="NCBI Taxonomy" id="2552766"/>
    <lineage>
        <taxon>Bacteria</taxon>
        <taxon>Pseudomonadati</taxon>
        <taxon>Pseudomonadota</taxon>
        <taxon>Alphaproteobacteria</taxon>
        <taxon>Rhodobacterales</taxon>
        <taxon>Paracoccaceae</taxon>
        <taxon>Meridianimarinicoccus</taxon>
    </lineage>
</organism>
<gene>
    <name evidence="3" type="ORF">E2L05_04725</name>
</gene>
<dbReference type="Proteomes" id="UP000294562">
    <property type="component" value="Unassembled WGS sequence"/>
</dbReference>
<evidence type="ECO:0000256" key="2">
    <source>
        <dbReference type="SAM" id="SignalP"/>
    </source>
</evidence>
<evidence type="ECO:0000313" key="4">
    <source>
        <dbReference type="Proteomes" id="UP000294562"/>
    </source>
</evidence>
<dbReference type="OrthoDB" id="7872002at2"/>
<dbReference type="NCBIfam" id="NF038124">
    <property type="entry name" value="PEP_CTERM_TLD_A"/>
    <property type="match status" value="1"/>
</dbReference>
<comment type="caution">
    <text evidence="3">The sequence shown here is derived from an EMBL/GenBank/DDBJ whole genome shotgun (WGS) entry which is preliminary data.</text>
</comment>
<keyword evidence="1" id="KW-0812">Transmembrane</keyword>
<feature type="signal peptide" evidence="2">
    <location>
        <begin position="1"/>
        <end position="19"/>
    </location>
</feature>
<evidence type="ECO:0000313" key="3">
    <source>
        <dbReference type="EMBL" id="TDL90590.1"/>
    </source>
</evidence>
<dbReference type="EMBL" id="SMZO01000007">
    <property type="protein sequence ID" value="TDL90590.1"/>
    <property type="molecule type" value="Genomic_DNA"/>
</dbReference>
<name>A0A4R6B1Y5_9RHOB</name>
<feature type="transmembrane region" description="Helical" evidence="1">
    <location>
        <begin position="221"/>
        <end position="240"/>
    </location>
</feature>
<keyword evidence="1" id="KW-0472">Membrane</keyword>
<evidence type="ECO:0000256" key="1">
    <source>
        <dbReference type="SAM" id="Phobius"/>
    </source>
</evidence>
<keyword evidence="4" id="KW-1185">Reference proteome</keyword>
<dbReference type="AlphaFoldDB" id="A0A4R6B1Y5"/>
<reference evidence="3 4" key="1">
    <citation type="submission" date="2019-03" db="EMBL/GenBank/DDBJ databases">
        <title>Rhodobacteraceae bacterium SM1902, a new member of the family Rhodobacteraceae isolated from Yantai.</title>
        <authorList>
            <person name="Sun Y."/>
        </authorList>
    </citation>
    <scope>NUCLEOTIDE SEQUENCE [LARGE SCALE GENOMIC DNA]</scope>
    <source>
        <strain evidence="3 4">SM1902</strain>
    </source>
</reference>
<proteinExistence type="predicted"/>